<dbReference type="SUPFAM" id="SSF47741">
    <property type="entry name" value="CO dehydrogenase ISP C-domain like"/>
    <property type="match status" value="1"/>
</dbReference>
<accession>A0ABN7VGS8</accession>
<dbReference type="PROSITE" id="PS51387">
    <property type="entry name" value="FAD_PCMH"/>
    <property type="match status" value="1"/>
</dbReference>
<keyword evidence="4" id="KW-0500">Molybdenum</keyword>
<dbReference type="InterPro" id="IPR002888">
    <property type="entry name" value="2Fe-2S-bd"/>
</dbReference>
<keyword evidence="8" id="KW-0274">FAD</keyword>
<evidence type="ECO:0000256" key="7">
    <source>
        <dbReference type="ARBA" id="ARBA00022723"/>
    </source>
</evidence>
<dbReference type="InterPro" id="IPR036318">
    <property type="entry name" value="FAD-bd_PCMH-like_sf"/>
</dbReference>
<dbReference type="Pfam" id="PF03450">
    <property type="entry name" value="CO_deh_flav_C"/>
    <property type="match status" value="1"/>
</dbReference>
<evidence type="ECO:0000256" key="9">
    <source>
        <dbReference type="ARBA" id="ARBA00023002"/>
    </source>
</evidence>
<keyword evidence="7" id="KW-0479">Metal-binding</keyword>
<name>A0ABN7VGS8_GIGMA</name>
<dbReference type="EMBL" id="CAJVQB010014006">
    <property type="protein sequence ID" value="CAG8765829.1"/>
    <property type="molecule type" value="Genomic_DNA"/>
</dbReference>
<protein>
    <submittedName>
        <fullName evidence="14">5056_t:CDS:1</fullName>
    </submittedName>
</protein>
<evidence type="ECO:0000313" key="14">
    <source>
        <dbReference type="EMBL" id="CAG8765829.1"/>
    </source>
</evidence>
<evidence type="ECO:0000256" key="5">
    <source>
        <dbReference type="ARBA" id="ARBA00022630"/>
    </source>
</evidence>
<dbReference type="Gene3D" id="3.90.1170.50">
    <property type="entry name" value="Aldehyde oxidase/xanthine dehydrogenase, a/b hammerhead"/>
    <property type="match status" value="1"/>
</dbReference>
<dbReference type="InterPro" id="IPR036683">
    <property type="entry name" value="CO_DH_flav_C_dom_sf"/>
</dbReference>
<evidence type="ECO:0000259" key="13">
    <source>
        <dbReference type="PROSITE" id="PS51387"/>
    </source>
</evidence>
<keyword evidence="5" id="KW-0285">Flavoprotein</keyword>
<dbReference type="PROSITE" id="PS00559">
    <property type="entry name" value="MOLYBDOPTERIN_EUK"/>
    <property type="match status" value="1"/>
</dbReference>
<keyword evidence="11" id="KW-0411">Iron-sulfur</keyword>
<comment type="cofactor">
    <cofactor evidence="12">
        <name>[2Fe-2S] cluster</name>
        <dbReference type="ChEBI" id="CHEBI:190135"/>
    </cofactor>
</comment>
<dbReference type="InterPro" id="IPR036884">
    <property type="entry name" value="2Fe-2S-bd_dom_sf"/>
</dbReference>
<dbReference type="PANTHER" id="PTHR45444">
    <property type="entry name" value="XANTHINE DEHYDROGENASE"/>
    <property type="match status" value="1"/>
</dbReference>
<evidence type="ECO:0000256" key="2">
    <source>
        <dbReference type="ARBA" id="ARBA00001974"/>
    </source>
</evidence>
<gene>
    <name evidence="14" type="ORF">GMARGA_LOCUS18004</name>
</gene>
<dbReference type="Gene3D" id="1.10.150.120">
    <property type="entry name" value="[2Fe-2S]-binding domain"/>
    <property type="match status" value="1"/>
</dbReference>
<evidence type="ECO:0000256" key="1">
    <source>
        <dbReference type="ARBA" id="ARBA00001924"/>
    </source>
</evidence>
<dbReference type="SMART" id="SM01092">
    <property type="entry name" value="CO_deh_flav_C"/>
    <property type="match status" value="1"/>
</dbReference>
<comment type="cofactor">
    <cofactor evidence="2">
        <name>FAD</name>
        <dbReference type="ChEBI" id="CHEBI:57692"/>
    </cofactor>
</comment>
<evidence type="ECO:0000313" key="15">
    <source>
        <dbReference type="Proteomes" id="UP000789901"/>
    </source>
</evidence>
<dbReference type="Pfam" id="PF01799">
    <property type="entry name" value="Fer2_2"/>
    <property type="match status" value="1"/>
</dbReference>
<dbReference type="SMART" id="SM01008">
    <property type="entry name" value="Ald_Xan_dh_C"/>
    <property type="match status" value="1"/>
</dbReference>
<dbReference type="SUPFAM" id="SSF56003">
    <property type="entry name" value="Molybdenum cofactor-binding domain"/>
    <property type="match status" value="1"/>
</dbReference>
<comment type="caution">
    <text evidence="14">The sequence shown here is derived from an EMBL/GenBank/DDBJ whole genome shotgun (WGS) entry which is preliminary data.</text>
</comment>
<feature type="non-terminal residue" evidence="14">
    <location>
        <position position="1"/>
    </location>
</feature>
<dbReference type="Pfam" id="PF02738">
    <property type="entry name" value="MoCoBD_1"/>
    <property type="match status" value="1"/>
</dbReference>
<dbReference type="InterPro" id="IPR022407">
    <property type="entry name" value="OxRdtase_Mopterin_BS"/>
</dbReference>
<dbReference type="InterPro" id="IPR008274">
    <property type="entry name" value="AldOxase/xan_DH_MoCoBD1"/>
</dbReference>
<dbReference type="InterPro" id="IPR016169">
    <property type="entry name" value="FAD-bd_PCMH_sub2"/>
</dbReference>
<dbReference type="Gene3D" id="3.30.43.10">
    <property type="entry name" value="Uridine Diphospho-n-acetylenolpyruvylglucosamine Reductase, domain 2"/>
    <property type="match status" value="1"/>
</dbReference>
<dbReference type="Gene3D" id="3.30.390.50">
    <property type="entry name" value="CO dehydrogenase flavoprotein, C-terminal domain"/>
    <property type="match status" value="1"/>
</dbReference>
<evidence type="ECO:0000256" key="10">
    <source>
        <dbReference type="ARBA" id="ARBA00023004"/>
    </source>
</evidence>
<dbReference type="InterPro" id="IPR016166">
    <property type="entry name" value="FAD-bd_PCMH"/>
</dbReference>
<dbReference type="PIRSF" id="PIRSF000127">
    <property type="entry name" value="Xanthine_DH"/>
    <property type="match status" value="1"/>
</dbReference>
<keyword evidence="15" id="KW-1185">Reference proteome</keyword>
<dbReference type="Proteomes" id="UP000789901">
    <property type="component" value="Unassembled WGS sequence"/>
</dbReference>
<dbReference type="Pfam" id="PF00941">
    <property type="entry name" value="FAD_binding_5"/>
    <property type="match status" value="1"/>
</dbReference>
<dbReference type="InterPro" id="IPR005107">
    <property type="entry name" value="CO_DH_flav_C"/>
</dbReference>
<dbReference type="SUPFAM" id="SSF54665">
    <property type="entry name" value="CO dehydrogenase molybdoprotein N-domain-like"/>
    <property type="match status" value="1"/>
</dbReference>
<evidence type="ECO:0000256" key="6">
    <source>
        <dbReference type="ARBA" id="ARBA00022714"/>
    </source>
</evidence>
<evidence type="ECO:0000256" key="8">
    <source>
        <dbReference type="ARBA" id="ARBA00022827"/>
    </source>
</evidence>
<comment type="similarity">
    <text evidence="3">Belongs to the xanthine dehydrogenase family.</text>
</comment>
<dbReference type="PANTHER" id="PTHR45444:SF3">
    <property type="entry name" value="XANTHINE DEHYDROGENASE"/>
    <property type="match status" value="1"/>
</dbReference>
<dbReference type="SUPFAM" id="SSF55447">
    <property type="entry name" value="CO dehydrogenase flavoprotein C-terminal domain-like"/>
    <property type="match status" value="1"/>
</dbReference>
<keyword evidence="6" id="KW-0001">2Fe-2S</keyword>
<dbReference type="Pfam" id="PF20256">
    <property type="entry name" value="MoCoBD_2"/>
    <property type="match status" value="1"/>
</dbReference>
<proteinExistence type="inferred from homology"/>
<dbReference type="Gene3D" id="3.30.365.10">
    <property type="entry name" value="Aldehyde oxidase/xanthine dehydrogenase, molybdopterin binding domain"/>
    <property type="match status" value="4"/>
</dbReference>
<dbReference type="InterPro" id="IPR002346">
    <property type="entry name" value="Mopterin_DH_FAD-bd"/>
</dbReference>
<comment type="cofactor">
    <cofactor evidence="1">
        <name>Mo-molybdopterin</name>
        <dbReference type="ChEBI" id="CHEBI:71302"/>
    </cofactor>
</comment>
<evidence type="ECO:0000256" key="3">
    <source>
        <dbReference type="ARBA" id="ARBA00006849"/>
    </source>
</evidence>
<keyword evidence="10" id="KW-0408">Iron</keyword>
<dbReference type="InterPro" id="IPR016167">
    <property type="entry name" value="FAD-bd_PCMH_sub1"/>
</dbReference>
<dbReference type="InterPro" id="IPR036856">
    <property type="entry name" value="Ald_Oxase/Xan_DH_a/b_sf"/>
</dbReference>
<evidence type="ECO:0000256" key="4">
    <source>
        <dbReference type="ARBA" id="ARBA00022505"/>
    </source>
</evidence>
<dbReference type="InterPro" id="IPR037165">
    <property type="entry name" value="AldOxase/xan_DH_Mopterin-bd_sf"/>
</dbReference>
<dbReference type="Gene3D" id="3.30.465.10">
    <property type="match status" value="1"/>
</dbReference>
<organism evidence="14 15">
    <name type="scientific">Gigaspora margarita</name>
    <dbReference type="NCBI Taxonomy" id="4874"/>
    <lineage>
        <taxon>Eukaryota</taxon>
        <taxon>Fungi</taxon>
        <taxon>Fungi incertae sedis</taxon>
        <taxon>Mucoromycota</taxon>
        <taxon>Glomeromycotina</taxon>
        <taxon>Glomeromycetes</taxon>
        <taxon>Diversisporales</taxon>
        <taxon>Gigasporaceae</taxon>
        <taxon>Gigaspora</taxon>
    </lineage>
</organism>
<feature type="domain" description="FAD-binding PCMH-type" evidence="13">
    <location>
        <begin position="112"/>
        <end position="300"/>
    </location>
</feature>
<evidence type="ECO:0000256" key="11">
    <source>
        <dbReference type="ARBA" id="ARBA00023014"/>
    </source>
</evidence>
<evidence type="ECO:0000256" key="12">
    <source>
        <dbReference type="ARBA" id="ARBA00034078"/>
    </source>
</evidence>
<reference evidence="14 15" key="1">
    <citation type="submission" date="2021-06" db="EMBL/GenBank/DDBJ databases">
        <authorList>
            <person name="Kallberg Y."/>
            <person name="Tangrot J."/>
            <person name="Rosling A."/>
        </authorList>
    </citation>
    <scope>NUCLEOTIDE SEQUENCE [LARGE SCALE GENOMIC DNA]</scope>
    <source>
        <strain evidence="14 15">120-4 pot B 10/14</strain>
    </source>
</reference>
<dbReference type="SUPFAM" id="SSF56176">
    <property type="entry name" value="FAD-binding/transporter-associated domain-like"/>
    <property type="match status" value="1"/>
</dbReference>
<sequence length="1126" mass="125938">VMSLYSLLRNNPNPSEEEAEECFDGNLCRCTGYRPILDTAKTFARIETNDPYENHDPQENVGCGRADCCKLNNINTTFNHNFSQIKFKKYDATQELIFPPSLMKYVPEPLHFHNNKAKWFRPINMDQLLSLKSEYPNATLVSGNTRVGIETKFENIKHDVQIYVGDIAELKSWGFKEDGLSLGANMTISRVQTVLKEACNYYKPHQIQIFEALSENLKRFATNQIRNTSTLAGNIIANSSTSDLIPLLLSSESIFSLTSLQSKLKKSRPIPSISFWTGYNQDCRANSEILEKIFIPCTNHGQYVRAYKQSKRHYGSRAIVNAGLSVSLDYKSHVQKACFAFGGMSGAVVRAPNAENFIEGKKWGDEYALEQLIEILCEEFQLSFSVTGAMATYRKTLVIGFINKFWYDVIKSANIATLSSDIENSIGEIKRSVSKGIQTIGRPDKGNKIVGKPISHVSAMKQTTGQAIYLDDMPKIEGELYGQVIGLIVAETKEIAQEAKDLVKIEYDELPYILTIEEAIEQNSYFPMTPQLVRGDVEKGFQESNYIFEGEARSGAQEHFYMETNVALVIPKEDDEFEVHSGTQNPAETQNKVAEVLGITANKVICRVKRVGGAFGGKETKGFSVAMALAVGAWHLKKPIRCMLDRKEDIIITGQRHPILGRWKVGLTNDGKILAYDLKLYLNGGGTSDVTPIVAEVAILTSDGSYYIPNVRFIGYPCKTNVHSNTSFRGFGKPQALFIIESMLSDVADRMHIDINELREKNFYVEGQKTHYNQTLENWCLPSVYQQVKEVSEFEKRKKDAEEFNSNNKWRKRGLALIPLKFGVSYHVLYFNQAGALVHIYLDGSVLISGIEMGQGLHTKMLQIASEALDVPINTVHLMECATNLVINSSPTSASTGSDLNGYAVHNACKILAERLKPYREKMPDKSFEEIVKAAYHDRVNLSANGFYKTPDIGYDFEKNEGKVFAYYTTGAACSEVEIDTLTGDHTILRTDICMDIGRSLNYALDVGQIEGGFIQGVGWYTNEQTLHFPNGNLDIPQDFRIYTYEGAKLSNLKTIHSSKGVGEPPLLLGCTVFFAIRDAIKAASAPVVLRLPATPERIRIACDDEVVRRCKVEKKAGEVPWVIEA</sequence>
<dbReference type="InterPro" id="IPR000674">
    <property type="entry name" value="Ald_Oxase/Xan_DH_a/b"/>
</dbReference>
<dbReference type="InterPro" id="IPR016208">
    <property type="entry name" value="Ald_Oxase/xanthine_DH-like"/>
</dbReference>
<dbReference type="InterPro" id="IPR046867">
    <property type="entry name" value="AldOxase/xan_DH_MoCoBD2"/>
</dbReference>
<keyword evidence="9" id="KW-0560">Oxidoreductase</keyword>